<organism evidence="1 2">
    <name type="scientific">Acinetobacter tandoii DSM 14970 = CIP 107469</name>
    <dbReference type="NCBI Taxonomy" id="1120927"/>
    <lineage>
        <taxon>Bacteria</taxon>
        <taxon>Pseudomonadati</taxon>
        <taxon>Pseudomonadota</taxon>
        <taxon>Gammaproteobacteria</taxon>
        <taxon>Moraxellales</taxon>
        <taxon>Moraxellaceae</taxon>
        <taxon>Acinetobacter</taxon>
    </lineage>
</organism>
<evidence type="ECO:0000313" key="2">
    <source>
        <dbReference type="Proteomes" id="UP000016201"/>
    </source>
</evidence>
<name>R9B4E5_9GAMM</name>
<dbReference type="RefSeq" id="WP_016167190.1">
    <property type="nucleotide sequence ID" value="NZ_JHZG01000017.1"/>
</dbReference>
<comment type="caution">
    <text evidence="1">The sequence shown here is derived from an EMBL/GenBank/DDBJ whole genome shotgun (WGS) entry which is preliminary data.</text>
</comment>
<keyword evidence="2" id="KW-1185">Reference proteome</keyword>
<dbReference type="eggNOG" id="COG0640">
    <property type="taxonomic scope" value="Bacteria"/>
</dbReference>
<evidence type="ECO:0000313" key="1">
    <source>
        <dbReference type="EMBL" id="EOR07251.1"/>
    </source>
</evidence>
<protein>
    <submittedName>
        <fullName evidence="1">Uncharacterized protein</fullName>
    </submittedName>
</protein>
<sequence length="237" mass="26952">MQAGTKLSLTQELGSNLMNAGQPYQSPRQRVWTAIRKHREEFTIKQVAELGQMKYDSTRDFITGLKKAGIIAEVRREKLPNMSKKIELIYFKLVEDYGYNTPSVDRQGNILGKSATVNKAMWNTLRITKQPVNAIELAAISSTDELQVSIETADSYLRFLHHAGYLKIARVAHHAVRKAKYQLLPGMDTGPIPPQIQRAKQVFDPNTNTVMYSERPELEEEIKHGTLLLNDEEINDE</sequence>
<proteinExistence type="predicted"/>
<dbReference type="OrthoDB" id="8080957at2"/>
<dbReference type="AlphaFoldDB" id="R9B4E5"/>
<reference evidence="1 2" key="1">
    <citation type="submission" date="2013-03" db="EMBL/GenBank/DDBJ databases">
        <title>The Genome Sequence of Acinetobacter tandoii CIP 107469.</title>
        <authorList>
            <consortium name="The Broad Institute Genome Sequencing Platform"/>
            <consortium name="The Broad Institute Genome Sequencing Center for Infectious Disease"/>
            <person name="Cerqueira G."/>
            <person name="Feldgarden M."/>
            <person name="Courvalin P."/>
            <person name="Perichon B."/>
            <person name="Grillot-Courvalin C."/>
            <person name="Clermont D."/>
            <person name="Rocha E."/>
            <person name="Yoon E.-J."/>
            <person name="Nemec A."/>
            <person name="Walker B."/>
            <person name="Young S.K."/>
            <person name="Zeng Q."/>
            <person name="Gargeya S."/>
            <person name="Fitzgerald M."/>
            <person name="Haas B."/>
            <person name="Abouelleil A."/>
            <person name="Alvarado L."/>
            <person name="Arachchi H.M."/>
            <person name="Berlin A.M."/>
            <person name="Chapman S.B."/>
            <person name="Dewar J."/>
            <person name="Goldberg J."/>
            <person name="Griggs A."/>
            <person name="Gujja S."/>
            <person name="Hansen M."/>
            <person name="Howarth C."/>
            <person name="Imamovic A."/>
            <person name="Larimer J."/>
            <person name="McCowan C."/>
            <person name="Murphy C."/>
            <person name="Neiman D."/>
            <person name="Pearson M."/>
            <person name="Priest M."/>
            <person name="Roberts A."/>
            <person name="Saif S."/>
            <person name="Shea T."/>
            <person name="Sisk P."/>
            <person name="Sykes S."/>
            <person name="Wortman J."/>
            <person name="Nusbaum C."/>
            <person name="Birren B."/>
        </authorList>
    </citation>
    <scope>NUCLEOTIDE SEQUENCE [LARGE SCALE GENOMIC DNA]</scope>
    <source>
        <strain evidence="1 2">CIP 107469</strain>
    </source>
</reference>
<dbReference type="EMBL" id="AQFM01000037">
    <property type="protein sequence ID" value="EOR07251.1"/>
    <property type="molecule type" value="Genomic_DNA"/>
</dbReference>
<accession>R9B4E5</accession>
<dbReference type="PATRIC" id="fig|1120927.3.peg.2073"/>
<dbReference type="Proteomes" id="UP000016201">
    <property type="component" value="Unassembled WGS sequence"/>
</dbReference>
<gene>
    <name evidence="1" type="ORF">I593_02138</name>
</gene>